<evidence type="ECO:0000313" key="2">
    <source>
        <dbReference type="Proteomes" id="UP000628448"/>
    </source>
</evidence>
<sequence>MSGLQKRITPFILLLLIVTNGSWGFLVHKTTHQLATYELPKPLCSFFYKHIDYLQYNAVRPDVRRNTDKSEEAKHYIDFEAYGDSAAYKMPLHWNDAVKKYSADTLLAYGYVPYQVITIQQKLTAAFRQMNTDSILFYAADLGHYIEDANVPLHTSLNYDGQLTNQKGLHALWESVVPEIEINNYNLATKHRAKYIKHKEQAVWNALRRSHALTKDVFAKELEVSRRFTDATKYRIQNRNGKEVKYYTTDFAKAYAAALGNSINEQLIYSANMVADFWYTAWVDAGRPDVSNLPNAALTNTEQEQLKKELHSFKHNKLIKDGFLRAKEKAGKE</sequence>
<dbReference type="SUPFAM" id="SSF48537">
    <property type="entry name" value="Phospholipase C/P1 nuclease"/>
    <property type="match status" value="1"/>
</dbReference>
<dbReference type="CDD" id="cd10981">
    <property type="entry name" value="ZnPC_S1P1"/>
    <property type="match status" value="1"/>
</dbReference>
<evidence type="ECO:0008006" key="3">
    <source>
        <dbReference type="Google" id="ProtNLM"/>
    </source>
</evidence>
<reference evidence="1" key="1">
    <citation type="submission" date="2020-11" db="EMBL/GenBank/DDBJ databases">
        <title>Bacterial whole genome sequence for Panacibacter sp. DH6.</title>
        <authorList>
            <person name="Le V."/>
            <person name="Ko S."/>
            <person name="Ahn C.-Y."/>
            <person name="Oh H.-M."/>
        </authorList>
    </citation>
    <scope>NUCLEOTIDE SEQUENCE</scope>
    <source>
        <strain evidence="1">DH6</strain>
    </source>
</reference>
<dbReference type="AlphaFoldDB" id="A0A931GYQ4"/>
<protein>
    <recommendedName>
        <fullName evidence="3">S1/P1 Nuclease</fullName>
    </recommendedName>
</protein>
<proteinExistence type="predicted"/>
<accession>A0A931GYQ4</accession>
<organism evidence="1 2">
    <name type="scientific">Panacibacter microcysteis</name>
    <dbReference type="NCBI Taxonomy" id="2793269"/>
    <lineage>
        <taxon>Bacteria</taxon>
        <taxon>Pseudomonadati</taxon>
        <taxon>Bacteroidota</taxon>
        <taxon>Chitinophagia</taxon>
        <taxon>Chitinophagales</taxon>
        <taxon>Chitinophagaceae</taxon>
        <taxon>Panacibacter</taxon>
    </lineage>
</organism>
<gene>
    <name evidence="1" type="ORF">I5907_13325</name>
</gene>
<dbReference type="RefSeq" id="WP_196991314.1">
    <property type="nucleotide sequence ID" value="NZ_JADWYR010000002.1"/>
</dbReference>
<dbReference type="Gene3D" id="1.10.575.10">
    <property type="entry name" value="P1 Nuclease"/>
    <property type="match status" value="1"/>
</dbReference>
<dbReference type="GO" id="GO:0016788">
    <property type="term" value="F:hydrolase activity, acting on ester bonds"/>
    <property type="evidence" value="ECO:0007669"/>
    <property type="project" value="InterPro"/>
</dbReference>
<dbReference type="InterPro" id="IPR008947">
    <property type="entry name" value="PLipase_C/P1_nuclease_dom_sf"/>
</dbReference>
<evidence type="ECO:0000313" key="1">
    <source>
        <dbReference type="EMBL" id="MBG9377217.1"/>
    </source>
</evidence>
<keyword evidence="2" id="KW-1185">Reference proteome</keyword>
<comment type="caution">
    <text evidence="1">The sequence shown here is derived from an EMBL/GenBank/DDBJ whole genome shotgun (WGS) entry which is preliminary data.</text>
</comment>
<dbReference type="Proteomes" id="UP000628448">
    <property type="component" value="Unassembled WGS sequence"/>
</dbReference>
<name>A0A931GYQ4_9BACT</name>
<dbReference type="EMBL" id="JADWYR010000002">
    <property type="protein sequence ID" value="MBG9377217.1"/>
    <property type="molecule type" value="Genomic_DNA"/>
</dbReference>